<dbReference type="InterPro" id="IPR002491">
    <property type="entry name" value="ABC_transptr_periplasmic_BD"/>
</dbReference>
<accession>A0ABV7LMT0</accession>
<dbReference type="CDD" id="cd01144">
    <property type="entry name" value="BtuF"/>
    <property type="match status" value="1"/>
</dbReference>
<dbReference type="PANTHER" id="PTHR30535">
    <property type="entry name" value="VITAMIN B12-BINDING PROTEIN"/>
    <property type="match status" value="1"/>
</dbReference>
<sequence length="300" mass="32939">MTETLTRGRYSAFVLALLWGLSAVPAQAETCVTDDTDRKVCLARPASRIVALSPGATELVFAAGAGDQVVGVVSFSDYPPEARQRQSVGSHTRLDLETLLALEPDLLVGWVTGNPAEQLERLQGLGLPLYLSEPRRFEDVATSLERLGALAGTRDTARAVADDFRVGIEALRERHRDAAPVRVFYQVWDEPLMTVNDEHLISQAMALCGGDNVFGELPRLVPRISEEAVLGADPEAIVAGGMGEENRDWLDAWERFEELSAVRRDNLFFVPPSLIQRPTPRLLEGTRILCDHLETARGRG</sequence>
<evidence type="ECO:0000259" key="3">
    <source>
        <dbReference type="PROSITE" id="PS50983"/>
    </source>
</evidence>
<dbReference type="SUPFAM" id="SSF53807">
    <property type="entry name" value="Helical backbone' metal receptor"/>
    <property type="match status" value="1"/>
</dbReference>
<comment type="caution">
    <text evidence="4">The sequence shown here is derived from an EMBL/GenBank/DDBJ whole genome shotgun (WGS) entry which is preliminary data.</text>
</comment>
<dbReference type="InterPro" id="IPR054828">
    <property type="entry name" value="Vit_B12_bind_prot"/>
</dbReference>
<dbReference type="InterPro" id="IPR050902">
    <property type="entry name" value="ABC_Transporter_SBP"/>
</dbReference>
<dbReference type="EMBL" id="JBHRUG010000017">
    <property type="protein sequence ID" value="MFC3283461.1"/>
    <property type="molecule type" value="Genomic_DNA"/>
</dbReference>
<evidence type="ECO:0000256" key="1">
    <source>
        <dbReference type="ARBA" id="ARBA00022729"/>
    </source>
</evidence>
<dbReference type="NCBIfam" id="NF038402">
    <property type="entry name" value="TroA_like"/>
    <property type="match status" value="1"/>
</dbReference>
<feature type="signal peptide" evidence="2">
    <location>
        <begin position="1"/>
        <end position="28"/>
    </location>
</feature>
<dbReference type="PANTHER" id="PTHR30535:SF34">
    <property type="entry name" value="MOLYBDATE-BINDING PROTEIN MOLA"/>
    <property type="match status" value="1"/>
</dbReference>
<dbReference type="Pfam" id="PF01497">
    <property type="entry name" value="Peripla_BP_2"/>
    <property type="match status" value="1"/>
</dbReference>
<proteinExistence type="predicted"/>
<reference evidence="5" key="1">
    <citation type="journal article" date="2019" name="Int. J. Syst. Evol. Microbiol.">
        <title>The Global Catalogue of Microorganisms (GCM) 10K type strain sequencing project: providing services to taxonomists for standard genome sequencing and annotation.</title>
        <authorList>
            <consortium name="The Broad Institute Genomics Platform"/>
            <consortium name="The Broad Institute Genome Sequencing Center for Infectious Disease"/>
            <person name="Wu L."/>
            <person name="Ma J."/>
        </authorList>
    </citation>
    <scope>NUCLEOTIDE SEQUENCE [LARGE SCALE GENOMIC DNA]</scope>
    <source>
        <strain evidence="5">CECT 7698</strain>
    </source>
</reference>
<feature type="chain" id="PRO_5045926821" evidence="2">
    <location>
        <begin position="29"/>
        <end position="300"/>
    </location>
</feature>
<protein>
    <submittedName>
        <fullName evidence="4">Cobalamin-binding protein</fullName>
    </submittedName>
</protein>
<evidence type="ECO:0000313" key="5">
    <source>
        <dbReference type="Proteomes" id="UP001595579"/>
    </source>
</evidence>
<keyword evidence="5" id="KW-1185">Reference proteome</keyword>
<dbReference type="PROSITE" id="PS50983">
    <property type="entry name" value="FE_B12_PBP"/>
    <property type="match status" value="1"/>
</dbReference>
<dbReference type="Proteomes" id="UP001595579">
    <property type="component" value="Unassembled WGS sequence"/>
</dbReference>
<evidence type="ECO:0000256" key="2">
    <source>
        <dbReference type="SAM" id="SignalP"/>
    </source>
</evidence>
<organism evidence="4 5">
    <name type="scientific">Litchfieldella rifensis</name>
    <dbReference type="NCBI Taxonomy" id="762643"/>
    <lineage>
        <taxon>Bacteria</taxon>
        <taxon>Pseudomonadati</taxon>
        <taxon>Pseudomonadota</taxon>
        <taxon>Gammaproteobacteria</taxon>
        <taxon>Oceanospirillales</taxon>
        <taxon>Halomonadaceae</taxon>
        <taxon>Litchfieldella</taxon>
    </lineage>
</organism>
<dbReference type="Gene3D" id="3.40.50.1980">
    <property type="entry name" value="Nitrogenase molybdenum iron protein domain"/>
    <property type="match status" value="2"/>
</dbReference>
<gene>
    <name evidence="4" type="ORF">ACFOEV_07560</name>
</gene>
<name>A0ABV7LMT0_9GAMM</name>
<feature type="domain" description="Fe/B12 periplasmic-binding" evidence="3">
    <location>
        <begin position="48"/>
        <end position="297"/>
    </location>
</feature>
<keyword evidence="1 2" id="KW-0732">Signal</keyword>
<evidence type="ECO:0000313" key="4">
    <source>
        <dbReference type="EMBL" id="MFC3283461.1"/>
    </source>
</evidence>
<dbReference type="RefSeq" id="WP_386772528.1">
    <property type="nucleotide sequence ID" value="NZ_JBHRUG010000017.1"/>
</dbReference>